<dbReference type="InterPro" id="IPR050763">
    <property type="entry name" value="ABC_transporter_ATP-binding"/>
</dbReference>
<dbReference type="GO" id="GO:0016887">
    <property type="term" value="F:ATP hydrolysis activity"/>
    <property type="evidence" value="ECO:0007669"/>
    <property type="project" value="InterPro"/>
</dbReference>
<feature type="domain" description="ABC transporter" evidence="5">
    <location>
        <begin position="11"/>
        <end position="99"/>
    </location>
</feature>
<dbReference type="GO" id="GO:0005524">
    <property type="term" value="F:ATP binding"/>
    <property type="evidence" value="ECO:0007669"/>
    <property type="project" value="UniProtKB-KW"/>
</dbReference>
<dbReference type="AlphaFoldDB" id="A0A4V3A3R1"/>
<keyword evidence="4" id="KW-0067">ATP-binding</keyword>
<evidence type="ECO:0000313" key="6">
    <source>
        <dbReference type="EMBL" id="TDG76108.1"/>
    </source>
</evidence>
<protein>
    <recommendedName>
        <fullName evidence="5">ABC transporter domain-containing protein</fullName>
    </recommendedName>
</protein>
<dbReference type="PANTHER" id="PTHR42711:SF5">
    <property type="entry name" value="ABC TRANSPORTER ATP-BINDING PROTEIN NATA"/>
    <property type="match status" value="1"/>
</dbReference>
<dbReference type="SUPFAM" id="SSF52540">
    <property type="entry name" value="P-loop containing nucleoside triphosphate hydrolases"/>
    <property type="match status" value="1"/>
</dbReference>
<name>A0A4V3A3R1_LENBU</name>
<reference evidence="6 7" key="1">
    <citation type="journal article" date="2019" name="Appl. Microbiol. Biotechnol.">
        <title>Uncovering carbohydrate metabolism through a genotype-phenotype association study of 56 lactic acid bacteria genomes.</title>
        <authorList>
            <person name="Buron-Moles G."/>
            <person name="Chailyan A."/>
            <person name="Dolejs I."/>
            <person name="Forster J."/>
            <person name="Miks M.H."/>
        </authorList>
    </citation>
    <scope>NUCLEOTIDE SEQUENCE [LARGE SCALE GENOMIC DNA]</scope>
    <source>
        <strain evidence="6 7">ATCC 4005</strain>
    </source>
</reference>
<evidence type="ECO:0000256" key="4">
    <source>
        <dbReference type="ARBA" id="ARBA00022840"/>
    </source>
</evidence>
<gene>
    <name evidence="6" type="ORF">C5L32_000539</name>
</gene>
<sequence>MDEGVPHETLDFSERMGLIIENTTFPKDLSGLQNLVTLSKINQVATIEDIKSAFERVGLTEDDWNMKVANYSLAMRQKLSIAQAIFERPKLLLLDEPTNGLDEESTWLLRKTLKEIADAGSTVILASHDKEDIAYLSDEVIHMDGGKIVNKN</sequence>
<keyword evidence="2" id="KW-0813">Transport</keyword>
<evidence type="ECO:0000259" key="5">
    <source>
        <dbReference type="Pfam" id="PF00005"/>
    </source>
</evidence>
<evidence type="ECO:0000256" key="2">
    <source>
        <dbReference type="ARBA" id="ARBA00022448"/>
    </source>
</evidence>
<dbReference type="Pfam" id="PF00005">
    <property type="entry name" value="ABC_tran"/>
    <property type="match status" value="1"/>
</dbReference>
<proteinExistence type="inferred from homology"/>
<evidence type="ECO:0000256" key="1">
    <source>
        <dbReference type="ARBA" id="ARBA00005417"/>
    </source>
</evidence>
<accession>A0A4V3A3R1</accession>
<organism evidence="6 7">
    <name type="scientific">Lentilactobacillus buchneri DSM 20057</name>
    <dbReference type="NCBI Taxonomy" id="1423728"/>
    <lineage>
        <taxon>Bacteria</taxon>
        <taxon>Bacillati</taxon>
        <taxon>Bacillota</taxon>
        <taxon>Bacilli</taxon>
        <taxon>Lactobacillales</taxon>
        <taxon>Lactobacillaceae</taxon>
        <taxon>Lentilactobacillus</taxon>
    </lineage>
</organism>
<dbReference type="Proteomes" id="UP000295181">
    <property type="component" value="Unassembled WGS sequence"/>
</dbReference>
<dbReference type="EMBL" id="PUFP01000063">
    <property type="protein sequence ID" value="TDG76108.1"/>
    <property type="molecule type" value="Genomic_DNA"/>
</dbReference>
<comment type="similarity">
    <text evidence="1">Belongs to the ABC transporter superfamily.</text>
</comment>
<comment type="caution">
    <text evidence="6">The sequence shown here is derived from an EMBL/GenBank/DDBJ whole genome shotgun (WGS) entry which is preliminary data.</text>
</comment>
<evidence type="ECO:0000313" key="7">
    <source>
        <dbReference type="Proteomes" id="UP000295181"/>
    </source>
</evidence>
<dbReference type="InterPro" id="IPR003439">
    <property type="entry name" value="ABC_transporter-like_ATP-bd"/>
</dbReference>
<keyword evidence="3" id="KW-0547">Nucleotide-binding</keyword>
<evidence type="ECO:0000256" key="3">
    <source>
        <dbReference type="ARBA" id="ARBA00022741"/>
    </source>
</evidence>
<dbReference type="PANTHER" id="PTHR42711">
    <property type="entry name" value="ABC TRANSPORTER ATP-BINDING PROTEIN"/>
    <property type="match status" value="1"/>
</dbReference>
<dbReference type="Gene3D" id="3.40.50.300">
    <property type="entry name" value="P-loop containing nucleotide triphosphate hydrolases"/>
    <property type="match status" value="1"/>
</dbReference>
<dbReference type="InterPro" id="IPR027417">
    <property type="entry name" value="P-loop_NTPase"/>
</dbReference>